<dbReference type="EMBL" id="QLIX01000004">
    <property type="protein sequence ID" value="RAI59639.1"/>
    <property type="molecule type" value="Genomic_DNA"/>
</dbReference>
<feature type="region of interest" description="Disordered" evidence="3">
    <location>
        <begin position="23"/>
        <end position="51"/>
    </location>
</feature>
<accession>A0A327MA53</accession>
<name>A0A327MA53_9PROT</name>
<gene>
    <name evidence="5" type="ORF">DOO78_08600</name>
</gene>
<evidence type="ECO:0000256" key="1">
    <source>
        <dbReference type="ARBA" id="ARBA00010634"/>
    </source>
</evidence>
<dbReference type="PANTHER" id="PTHR30035">
    <property type="entry name" value="LIPOPROTEIN VACJ-RELATED"/>
    <property type="match status" value="1"/>
</dbReference>
<dbReference type="InterPro" id="IPR007428">
    <property type="entry name" value="MlaA"/>
</dbReference>
<keyword evidence="5" id="KW-0449">Lipoprotein</keyword>
<sequence>MTPPPAALLSLALLLAGCAQQAGPRHQADRPQQVAQASETPPVIVTDRPIDPADPFEATNRRILAFNFTMDDALFKPIAEGYRAVLGPWPRARIHNVLENINEPVVTANRLLQGKPIEAGTSFMRFVINTTLGLGGLFDLAPIGGPPKQLADFGQTLANWGLPDGPYLMVPMIGPSTPRDFAGMVADGFINPLSYTMPVGANLGRTGMEGLDQRERSIEALDELRSGSLDVYARLRSLWRQNRDAELGRESEPDLLEDPGAPAPGPIRRPSVTRPGVTPQPRQGLAPQAKRAPARPVAKQVAKAAKPRQGRGVALHKAAKPTRMAAGQARPGA</sequence>
<protein>
    <submittedName>
        <fullName evidence="5">VacJ family lipoprotein</fullName>
    </submittedName>
</protein>
<dbReference type="GO" id="GO:0016020">
    <property type="term" value="C:membrane"/>
    <property type="evidence" value="ECO:0007669"/>
    <property type="project" value="InterPro"/>
</dbReference>
<comment type="similarity">
    <text evidence="1">Belongs to the MlaA family.</text>
</comment>
<evidence type="ECO:0000256" key="4">
    <source>
        <dbReference type="SAM" id="SignalP"/>
    </source>
</evidence>
<dbReference type="Pfam" id="PF04333">
    <property type="entry name" value="MlaA"/>
    <property type="match status" value="1"/>
</dbReference>
<dbReference type="PRINTS" id="PR01805">
    <property type="entry name" value="VACJLIPOPROT"/>
</dbReference>
<proteinExistence type="inferred from homology"/>
<feature type="chain" id="PRO_5016364457" evidence="4">
    <location>
        <begin position="22"/>
        <end position="333"/>
    </location>
</feature>
<dbReference type="PANTHER" id="PTHR30035:SF3">
    <property type="entry name" value="INTERMEMBRANE PHOSPHOLIPID TRANSPORT SYSTEM LIPOPROTEIN MLAA"/>
    <property type="match status" value="1"/>
</dbReference>
<comment type="caution">
    <text evidence="5">The sequence shown here is derived from an EMBL/GenBank/DDBJ whole genome shotgun (WGS) entry which is preliminary data.</text>
</comment>
<dbReference type="GO" id="GO:0120010">
    <property type="term" value="P:intermembrane phospholipid transfer"/>
    <property type="evidence" value="ECO:0007669"/>
    <property type="project" value="TreeGrafter"/>
</dbReference>
<evidence type="ECO:0000313" key="6">
    <source>
        <dbReference type="Proteomes" id="UP000249065"/>
    </source>
</evidence>
<dbReference type="RefSeq" id="WP_111469327.1">
    <property type="nucleotide sequence ID" value="NZ_QLIX01000004.1"/>
</dbReference>
<evidence type="ECO:0000313" key="5">
    <source>
        <dbReference type="EMBL" id="RAI59639.1"/>
    </source>
</evidence>
<feature type="region of interest" description="Disordered" evidence="3">
    <location>
        <begin position="245"/>
        <end position="333"/>
    </location>
</feature>
<organism evidence="5 6">
    <name type="scientific">Roseicella frigidaeris</name>
    <dbReference type="NCBI Taxonomy" id="2230885"/>
    <lineage>
        <taxon>Bacteria</taxon>
        <taxon>Pseudomonadati</taxon>
        <taxon>Pseudomonadota</taxon>
        <taxon>Alphaproteobacteria</taxon>
        <taxon>Acetobacterales</taxon>
        <taxon>Roseomonadaceae</taxon>
        <taxon>Roseicella</taxon>
    </lineage>
</organism>
<keyword evidence="6" id="KW-1185">Reference proteome</keyword>
<feature type="compositionally biased region" description="Low complexity" evidence="3">
    <location>
        <begin position="294"/>
        <end position="304"/>
    </location>
</feature>
<evidence type="ECO:0000256" key="2">
    <source>
        <dbReference type="ARBA" id="ARBA00022729"/>
    </source>
</evidence>
<feature type="signal peptide" evidence="4">
    <location>
        <begin position="1"/>
        <end position="21"/>
    </location>
</feature>
<dbReference type="OrthoDB" id="9785326at2"/>
<keyword evidence="2 4" id="KW-0732">Signal</keyword>
<evidence type="ECO:0000256" key="3">
    <source>
        <dbReference type="SAM" id="MobiDB-lite"/>
    </source>
</evidence>
<reference evidence="6" key="1">
    <citation type="submission" date="2018-06" db="EMBL/GenBank/DDBJ databases">
        <authorList>
            <person name="Khan S.A."/>
        </authorList>
    </citation>
    <scope>NUCLEOTIDE SEQUENCE [LARGE SCALE GENOMIC DNA]</scope>
    <source>
        <strain evidence="6">DB-1506</strain>
    </source>
</reference>
<dbReference type="Proteomes" id="UP000249065">
    <property type="component" value="Unassembled WGS sequence"/>
</dbReference>
<dbReference type="AlphaFoldDB" id="A0A327MA53"/>